<dbReference type="InterPro" id="IPR023578">
    <property type="entry name" value="Ras_GEF_dom_sf"/>
</dbReference>
<sequence length="660" mass="73677">MGDELNNAFVAMMRYSEIPRDFSSDSLRFVEIGEDQICHNLLDDSPSPTSETSSCGPGLPLINDSKQQNYVKSHDIKSKRKNSDGAQFVATVHSVNGGYYNDSMSDSTPPNKTQSLPINATINGLDSIILSALRVSAEELAGQITLLDFPEFAAIQPDELTSCAWTKKNKHVVAPNIVAFTKRFNHTSFWTVQEILSGSTPKHRAEIIAHFIKVAKKLFEFNNLHSLFAIVSAMQTASIFRLSKTWSCLSKKEKQTFDRLADIFNEKDNWANLRKYLESLKVPCIPYLGLFLTDLVYIDLAHPYTSGCGLESEQRRTQMNNILRVISSYQGSDYSHIPTIPATQKYLQSVRYIEELQNIFEDDQYKKSLKLEPQTVPSSSSCSSKESVVAPQHNSYLDPSSLASLNLSPVKLSGSVRLSATSAAKFIPCHRKSRSLGSNFRSISLPRNFHKKCHCAPATGSSMPLTRCKCSIFGKNHSQVGAIESYDNPLHQSRHLLDDSVIEDKCGAVAAGPAEGFTLHHGSDEFSPPAVVGFQGCVRRKTMLKDGRKPAVASWQRYWLQIWANSLVYFAPKSFKGTDRSDFKREPCKVCSLDGWSAQLMDNSPQMNTFQLINTSLGTVYKFRTGSANTTAHWLESLERDKTQLGNTKKQLPINLMTFE</sequence>
<dbReference type="AlphaFoldDB" id="A0A9Q0N502"/>
<dbReference type="OrthoDB" id="10254377at2759"/>
<dbReference type="InterPro" id="IPR008937">
    <property type="entry name" value="Ras-like_GEF"/>
</dbReference>
<evidence type="ECO:0000256" key="1">
    <source>
        <dbReference type="ARBA" id="ARBA00022658"/>
    </source>
</evidence>
<dbReference type="SMART" id="SM00233">
    <property type="entry name" value="PH"/>
    <property type="match status" value="1"/>
</dbReference>
<dbReference type="SUPFAM" id="SSF48366">
    <property type="entry name" value="Ras GEF"/>
    <property type="match status" value="1"/>
</dbReference>
<dbReference type="PANTHER" id="PTHR23113:SF368">
    <property type="entry name" value="CELL DIVISION CONTROL PROTEIN 25"/>
    <property type="match status" value="1"/>
</dbReference>
<gene>
    <name evidence="5" type="primary">RALGPS1</name>
    <name evidence="5" type="ORF">Bhyg_08637</name>
</gene>
<dbReference type="GO" id="GO:0005085">
    <property type="term" value="F:guanyl-nucleotide exchange factor activity"/>
    <property type="evidence" value="ECO:0007669"/>
    <property type="project" value="UniProtKB-KW"/>
</dbReference>
<reference evidence="5" key="1">
    <citation type="submission" date="2022-07" db="EMBL/GenBank/DDBJ databases">
        <authorList>
            <person name="Trinca V."/>
            <person name="Uliana J.V.C."/>
            <person name="Torres T.T."/>
            <person name="Ward R.J."/>
            <person name="Monesi N."/>
        </authorList>
    </citation>
    <scope>NUCLEOTIDE SEQUENCE</scope>
    <source>
        <strain evidence="5">HSMRA1968</strain>
        <tissue evidence="5">Whole embryos</tissue>
    </source>
</reference>
<feature type="domain" description="PH" evidence="3">
    <location>
        <begin position="536"/>
        <end position="643"/>
    </location>
</feature>
<dbReference type="SMART" id="SM00147">
    <property type="entry name" value="RasGEF"/>
    <property type="match status" value="1"/>
</dbReference>
<dbReference type="CDD" id="cd13310">
    <property type="entry name" value="PH_RalGPS1_2"/>
    <property type="match status" value="1"/>
</dbReference>
<dbReference type="PROSITE" id="PS50009">
    <property type="entry name" value="RASGEF_CAT"/>
    <property type="match status" value="1"/>
</dbReference>
<dbReference type="InterPro" id="IPR011993">
    <property type="entry name" value="PH-like_dom_sf"/>
</dbReference>
<keyword evidence="6" id="KW-1185">Reference proteome</keyword>
<protein>
    <submittedName>
        <fullName evidence="5">Ras-specific guanine nucleotide-releasing factor RalGPS1</fullName>
    </submittedName>
</protein>
<dbReference type="EMBL" id="WJQU01000002">
    <property type="protein sequence ID" value="KAJ6643673.1"/>
    <property type="molecule type" value="Genomic_DNA"/>
</dbReference>
<comment type="caution">
    <text evidence="5">The sequence shown here is derived from an EMBL/GenBank/DDBJ whole genome shotgun (WGS) entry which is preliminary data.</text>
</comment>
<dbReference type="Gene3D" id="1.10.840.10">
    <property type="entry name" value="Ras guanine-nucleotide exchange factors catalytic domain"/>
    <property type="match status" value="1"/>
</dbReference>
<dbReference type="SUPFAM" id="SSF50729">
    <property type="entry name" value="PH domain-like"/>
    <property type="match status" value="1"/>
</dbReference>
<dbReference type="GO" id="GO:0007265">
    <property type="term" value="P:Ras protein signal transduction"/>
    <property type="evidence" value="ECO:0007669"/>
    <property type="project" value="TreeGrafter"/>
</dbReference>
<accession>A0A9Q0N502</accession>
<dbReference type="InterPro" id="IPR036964">
    <property type="entry name" value="RASGEF_cat_dom_sf"/>
</dbReference>
<dbReference type="InterPro" id="IPR001895">
    <property type="entry name" value="RASGEF_cat_dom"/>
</dbReference>
<dbReference type="PANTHER" id="PTHR23113">
    <property type="entry name" value="GUANINE NUCLEOTIDE EXCHANGE FACTOR"/>
    <property type="match status" value="1"/>
</dbReference>
<name>A0A9Q0N502_9DIPT</name>
<evidence type="ECO:0000259" key="3">
    <source>
        <dbReference type="PROSITE" id="PS50003"/>
    </source>
</evidence>
<dbReference type="GO" id="GO:0005886">
    <property type="term" value="C:plasma membrane"/>
    <property type="evidence" value="ECO:0007669"/>
    <property type="project" value="TreeGrafter"/>
</dbReference>
<keyword evidence="1 2" id="KW-0344">Guanine-nucleotide releasing factor</keyword>
<dbReference type="Gene3D" id="2.30.29.30">
    <property type="entry name" value="Pleckstrin-homology domain (PH domain)/Phosphotyrosine-binding domain (PTB)"/>
    <property type="match status" value="1"/>
</dbReference>
<feature type="domain" description="Ras-GEF" evidence="4">
    <location>
        <begin position="136"/>
        <end position="374"/>
    </location>
</feature>
<dbReference type="Pfam" id="PF00169">
    <property type="entry name" value="PH"/>
    <property type="match status" value="1"/>
</dbReference>
<dbReference type="CDD" id="cd00155">
    <property type="entry name" value="RasGEF"/>
    <property type="match status" value="1"/>
</dbReference>
<dbReference type="InterPro" id="IPR001849">
    <property type="entry name" value="PH_domain"/>
</dbReference>
<evidence type="ECO:0000313" key="5">
    <source>
        <dbReference type="EMBL" id="KAJ6643673.1"/>
    </source>
</evidence>
<dbReference type="Proteomes" id="UP001151699">
    <property type="component" value="Chromosome B"/>
</dbReference>
<evidence type="ECO:0000313" key="6">
    <source>
        <dbReference type="Proteomes" id="UP001151699"/>
    </source>
</evidence>
<proteinExistence type="predicted"/>
<dbReference type="Pfam" id="PF00617">
    <property type="entry name" value="RasGEF"/>
    <property type="match status" value="1"/>
</dbReference>
<evidence type="ECO:0000256" key="2">
    <source>
        <dbReference type="PROSITE-ProRule" id="PRU00168"/>
    </source>
</evidence>
<organism evidence="5 6">
    <name type="scientific">Pseudolycoriella hygida</name>
    <dbReference type="NCBI Taxonomy" id="35572"/>
    <lineage>
        <taxon>Eukaryota</taxon>
        <taxon>Metazoa</taxon>
        <taxon>Ecdysozoa</taxon>
        <taxon>Arthropoda</taxon>
        <taxon>Hexapoda</taxon>
        <taxon>Insecta</taxon>
        <taxon>Pterygota</taxon>
        <taxon>Neoptera</taxon>
        <taxon>Endopterygota</taxon>
        <taxon>Diptera</taxon>
        <taxon>Nematocera</taxon>
        <taxon>Sciaroidea</taxon>
        <taxon>Sciaridae</taxon>
        <taxon>Pseudolycoriella</taxon>
    </lineage>
</organism>
<evidence type="ECO:0000259" key="4">
    <source>
        <dbReference type="PROSITE" id="PS50009"/>
    </source>
</evidence>
<dbReference type="PROSITE" id="PS50003">
    <property type="entry name" value="PH_DOMAIN"/>
    <property type="match status" value="1"/>
</dbReference>